<feature type="transmembrane region" description="Helical" evidence="4">
    <location>
        <begin position="306"/>
        <end position="326"/>
    </location>
</feature>
<dbReference type="EMBL" id="NJIH01000005">
    <property type="protein sequence ID" value="OWT60564.1"/>
    <property type="molecule type" value="Genomic_DNA"/>
</dbReference>
<evidence type="ECO:0000256" key="3">
    <source>
        <dbReference type="ARBA" id="ARBA00022448"/>
    </source>
</evidence>
<evidence type="ECO:0000256" key="4">
    <source>
        <dbReference type="SAM" id="Phobius"/>
    </source>
</evidence>
<comment type="caution">
    <text evidence="5">The sequence shown here is derived from an EMBL/GenBank/DDBJ whole genome shotgun (WGS) entry which is preliminary data.</text>
</comment>
<dbReference type="PRINTS" id="PR00164">
    <property type="entry name" value="ABC2TRNSPORT"/>
</dbReference>
<accession>A0A225MH09</accession>
<feature type="transmembrane region" description="Helical" evidence="4">
    <location>
        <begin position="426"/>
        <end position="446"/>
    </location>
</feature>
<keyword evidence="4" id="KW-0812">Transmembrane</keyword>
<evidence type="ECO:0000313" key="5">
    <source>
        <dbReference type="EMBL" id="OWT60564.1"/>
    </source>
</evidence>
<protein>
    <submittedName>
        <fullName evidence="5">Sugar ABC transporter permease</fullName>
    </submittedName>
</protein>
<dbReference type="Proteomes" id="UP000214603">
    <property type="component" value="Unassembled WGS sequence"/>
</dbReference>
<keyword evidence="3" id="KW-0813">Transport</keyword>
<dbReference type="GO" id="GO:0140359">
    <property type="term" value="F:ABC-type transporter activity"/>
    <property type="evidence" value="ECO:0007669"/>
    <property type="project" value="InterPro"/>
</dbReference>
<proteinExistence type="inferred from homology"/>
<dbReference type="GO" id="GO:0015920">
    <property type="term" value="P:lipopolysaccharide transport"/>
    <property type="evidence" value="ECO:0007669"/>
    <property type="project" value="TreeGrafter"/>
</dbReference>
<organism evidence="5 6">
    <name type="scientific">Candidimonas nitroreducens</name>
    <dbReference type="NCBI Taxonomy" id="683354"/>
    <lineage>
        <taxon>Bacteria</taxon>
        <taxon>Pseudomonadati</taxon>
        <taxon>Pseudomonadota</taxon>
        <taxon>Betaproteobacteria</taxon>
        <taxon>Burkholderiales</taxon>
        <taxon>Alcaligenaceae</taxon>
        <taxon>Candidimonas</taxon>
    </lineage>
</organism>
<feature type="transmembrane region" description="Helical" evidence="4">
    <location>
        <begin position="226"/>
        <end position="246"/>
    </location>
</feature>
<keyword evidence="4" id="KW-0472">Membrane</keyword>
<keyword evidence="4" id="KW-1133">Transmembrane helix</keyword>
<comment type="similarity">
    <text evidence="2">Belongs to the ABC-2 integral membrane protein family.</text>
</comment>
<comment type="subcellular location">
    <subcellularLocation>
        <location evidence="1">Cell inner membrane</location>
        <topology evidence="1">Multi-pass membrane protein</topology>
    </subcellularLocation>
</comment>
<dbReference type="AlphaFoldDB" id="A0A225MH09"/>
<dbReference type="GO" id="GO:0043190">
    <property type="term" value="C:ATP-binding cassette (ABC) transporter complex"/>
    <property type="evidence" value="ECO:0007669"/>
    <property type="project" value="InterPro"/>
</dbReference>
<keyword evidence="6" id="KW-1185">Reference proteome</keyword>
<dbReference type="InterPro" id="IPR000412">
    <property type="entry name" value="ABC_2_transport"/>
</dbReference>
<feature type="transmembrane region" description="Helical" evidence="4">
    <location>
        <begin position="338"/>
        <end position="359"/>
    </location>
</feature>
<evidence type="ECO:0000313" key="6">
    <source>
        <dbReference type="Proteomes" id="UP000214603"/>
    </source>
</evidence>
<evidence type="ECO:0000256" key="1">
    <source>
        <dbReference type="ARBA" id="ARBA00004429"/>
    </source>
</evidence>
<reference evidence="6" key="1">
    <citation type="submission" date="2017-06" db="EMBL/GenBank/DDBJ databases">
        <title>Herbaspirillum phytohormonus sp. nov., isolated from the root nodule of Robinia pseudoacacia in lead-zinc mine.</title>
        <authorList>
            <person name="Fan M."/>
            <person name="Lin Y."/>
        </authorList>
    </citation>
    <scope>NUCLEOTIDE SEQUENCE [LARGE SCALE GENOMIC DNA]</scope>
    <source>
        <strain evidence="6">SC-089</strain>
    </source>
</reference>
<dbReference type="PANTHER" id="PTHR30413:SF8">
    <property type="entry name" value="TRANSPORT PERMEASE PROTEIN"/>
    <property type="match status" value="1"/>
</dbReference>
<name>A0A225MH09_9BURK</name>
<gene>
    <name evidence="5" type="ORF">CEY11_10035</name>
</gene>
<dbReference type="OrthoDB" id="8661827at2"/>
<feature type="transmembrane region" description="Helical" evidence="4">
    <location>
        <begin position="252"/>
        <end position="272"/>
    </location>
</feature>
<evidence type="ECO:0000256" key="2">
    <source>
        <dbReference type="ARBA" id="ARBA00007783"/>
    </source>
</evidence>
<dbReference type="PANTHER" id="PTHR30413">
    <property type="entry name" value="INNER MEMBRANE TRANSPORT PERMEASE"/>
    <property type="match status" value="1"/>
</dbReference>
<dbReference type="RefSeq" id="WP_088603264.1">
    <property type="nucleotide sequence ID" value="NZ_NJIH01000005.1"/>
</dbReference>
<sequence length="453" mass="50491">MGIEDRIRNWKSRSKVPDYVVGEGVPLRGRDTASRMEGAAASSPADEEALAGRVLARILQRLSGIPDANPAERRRIYAAEQADLERGNARLPSEVRDFRLRTVRTIVRLLEEDIRSGFDVYAAGYEPAGLEQARRQQLNALAQRRRRRAVEQAREARREATRRDQPLAVDLPRAEAADLAVLRMRLDGLHAGQHGGQLRSGRSPFVVLAALIVLQLHLIQGESRIALIWALFGPAVLLSLISMMYFLTGTHYILGMDVPTFSLLGATTWIMFRQIIFRTSTGYVSARGLLNLQDVSPLAVALSQSAVYLMIYVVVYAVLLSAGHALDLITLPVAWAGFIFYVVMMGAAGATVGVLFGAIATRWRFYLRLAPVIERFVEVCSSVFFVSEQLPEQYRKYLLWSPFAHGMQLLRSAYFASYTSQDASRAYFLVSLVFMAVLAAAAERLVRRDVQPM</sequence>